<accession>A0A382YSH9</accession>
<feature type="domain" description="DUF6436" evidence="1">
    <location>
        <begin position="61"/>
        <end position="175"/>
    </location>
</feature>
<dbReference type="Pfam" id="PF20029">
    <property type="entry name" value="DUF6436"/>
    <property type="match status" value="1"/>
</dbReference>
<dbReference type="EMBL" id="UINC01178197">
    <property type="protein sequence ID" value="SVD86222.1"/>
    <property type="molecule type" value="Genomic_DNA"/>
</dbReference>
<organism evidence="2">
    <name type="scientific">marine metagenome</name>
    <dbReference type="NCBI Taxonomy" id="408172"/>
    <lineage>
        <taxon>unclassified sequences</taxon>
        <taxon>metagenomes</taxon>
        <taxon>ecological metagenomes</taxon>
    </lineage>
</organism>
<dbReference type="AlphaFoldDB" id="A0A382YSH9"/>
<protein>
    <recommendedName>
        <fullName evidence="1">DUF6436 domain-containing protein</fullName>
    </recommendedName>
</protein>
<evidence type="ECO:0000259" key="1">
    <source>
        <dbReference type="Pfam" id="PF20029"/>
    </source>
</evidence>
<proteinExistence type="predicted"/>
<dbReference type="InterPro" id="IPR045494">
    <property type="entry name" value="DUF6436"/>
</dbReference>
<evidence type="ECO:0000313" key="2">
    <source>
        <dbReference type="EMBL" id="SVD86222.1"/>
    </source>
</evidence>
<gene>
    <name evidence="2" type="ORF">METZ01_LOCUS439076</name>
</gene>
<feature type="non-terminal residue" evidence="2">
    <location>
        <position position="1"/>
    </location>
</feature>
<sequence length="175" mass="19110">LCLMQKKTSWLLLMLWAVSLLTALLVYGQRQLSAFDPNGELLHRTTAPDFDASLVALLKEQGIGAGSIIHVGTRSRCYCETLTTPHQTQLLAKLGDDFHQVRLNVEDVPKLEAMLDAVPALIVLDGQAQLRYLGPYATGYGCFTGNNLVDQVVGYTSHLPYRGAVINTDAVGCFC</sequence>
<reference evidence="2" key="1">
    <citation type="submission" date="2018-05" db="EMBL/GenBank/DDBJ databases">
        <authorList>
            <person name="Lanie J.A."/>
            <person name="Ng W.-L."/>
            <person name="Kazmierczak K.M."/>
            <person name="Andrzejewski T.M."/>
            <person name="Davidsen T.M."/>
            <person name="Wayne K.J."/>
            <person name="Tettelin H."/>
            <person name="Glass J.I."/>
            <person name="Rusch D."/>
            <person name="Podicherti R."/>
            <person name="Tsui H.-C.T."/>
            <person name="Winkler M.E."/>
        </authorList>
    </citation>
    <scope>NUCLEOTIDE SEQUENCE</scope>
</reference>
<name>A0A382YSH9_9ZZZZ</name>